<sequence length="223" mass="25724">MAEVKAPTKLLSWDDFYSVSKNGDKLMDRVWYCLASSEKDVAAQKIFWEHWYWKESDKAKDLANGIKKGCNHTLTIASDGKEVDYPIWPLKFTKTSMKMYPAIDLKCMTIAPVGMKMQPVMFPAEDSRTEFRVDFCEAMGKKMYFVFALDPNMSEEDKKKNFDLLEKENGVMKEWLHEVQWENGYTVGSTGEPDINPKSTWAHEVGLCWLSRLIWGHAAIVLV</sequence>
<evidence type="ECO:0000313" key="1">
    <source>
        <dbReference type="EMBL" id="EJK55934.1"/>
    </source>
</evidence>
<dbReference type="EMBL" id="AGNL01032867">
    <property type="protein sequence ID" value="EJK55934.1"/>
    <property type="molecule type" value="Genomic_DNA"/>
</dbReference>
<organism evidence="1 2">
    <name type="scientific">Thalassiosira oceanica</name>
    <name type="common">Marine diatom</name>
    <dbReference type="NCBI Taxonomy" id="159749"/>
    <lineage>
        <taxon>Eukaryota</taxon>
        <taxon>Sar</taxon>
        <taxon>Stramenopiles</taxon>
        <taxon>Ochrophyta</taxon>
        <taxon>Bacillariophyta</taxon>
        <taxon>Coscinodiscophyceae</taxon>
        <taxon>Thalassiosirophycidae</taxon>
        <taxon>Thalassiosirales</taxon>
        <taxon>Thalassiosiraceae</taxon>
        <taxon>Thalassiosira</taxon>
    </lineage>
</organism>
<evidence type="ECO:0000313" key="2">
    <source>
        <dbReference type="Proteomes" id="UP000266841"/>
    </source>
</evidence>
<dbReference type="OrthoDB" id="36213at2759"/>
<accession>K0RU53</accession>
<gene>
    <name evidence="1" type="ORF">THAOC_24273</name>
</gene>
<reference evidence="1 2" key="1">
    <citation type="journal article" date="2012" name="Genome Biol.">
        <title>Genome and low-iron response of an oceanic diatom adapted to chronic iron limitation.</title>
        <authorList>
            <person name="Lommer M."/>
            <person name="Specht M."/>
            <person name="Roy A.S."/>
            <person name="Kraemer L."/>
            <person name="Andreson R."/>
            <person name="Gutowska M.A."/>
            <person name="Wolf J."/>
            <person name="Bergner S.V."/>
            <person name="Schilhabel M.B."/>
            <person name="Klostermeier U.C."/>
            <person name="Beiko R.G."/>
            <person name="Rosenstiel P."/>
            <person name="Hippler M."/>
            <person name="Laroche J."/>
        </authorList>
    </citation>
    <scope>NUCLEOTIDE SEQUENCE [LARGE SCALE GENOMIC DNA]</scope>
    <source>
        <strain evidence="1 2">CCMP1005</strain>
    </source>
</reference>
<protein>
    <submittedName>
        <fullName evidence="1">Uncharacterized protein</fullName>
    </submittedName>
</protein>
<keyword evidence="2" id="KW-1185">Reference proteome</keyword>
<dbReference type="Proteomes" id="UP000266841">
    <property type="component" value="Unassembled WGS sequence"/>
</dbReference>
<name>K0RU53_THAOC</name>
<comment type="caution">
    <text evidence="1">The sequence shown here is derived from an EMBL/GenBank/DDBJ whole genome shotgun (WGS) entry which is preliminary data.</text>
</comment>
<dbReference type="AlphaFoldDB" id="K0RU53"/>
<proteinExistence type="predicted"/>